<accession>A0A6M3LEH7</accession>
<dbReference type="EMBL" id="MT143098">
    <property type="protein sequence ID" value="QJA92813.1"/>
    <property type="molecule type" value="Genomic_DNA"/>
</dbReference>
<gene>
    <name evidence="1" type="ORF">MM415B04464_0009</name>
</gene>
<organism evidence="1">
    <name type="scientific">viral metagenome</name>
    <dbReference type="NCBI Taxonomy" id="1070528"/>
    <lineage>
        <taxon>unclassified sequences</taxon>
        <taxon>metagenomes</taxon>
        <taxon>organismal metagenomes</taxon>
    </lineage>
</organism>
<dbReference type="AlphaFoldDB" id="A0A6M3LEH7"/>
<protein>
    <submittedName>
        <fullName evidence="1">Uncharacterized protein</fullName>
    </submittedName>
</protein>
<reference evidence="1" key="1">
    <citation type="submission" date="2020-03" db="EMBL/GenBank/DDBJ databases">
        <title>The deep terrestrial virosphere.</title>
        <authorList>
            <person name="Holmfeldt K."/>
            <person name="Nilsson E."/>
            <person name="Simone D."/>
            <person name="Lopez-Fernandez M."/>
            <person name="Wu X."/>
            <person name="de Brujin I."/>
            <person name="Lundin D."/>
            <person name="Andersson A."/>
            <person name="Bertilsson S."/>
            <person name="Dopson M."/>
        </authorList>
    </citation>
    <scope>NUCLEOTIDE SEQUENCE</scope>
    <source>
        <strain evidence="1">MM415B04464</strain>
    </source>
</reference>
<name>A0A6M3LEH7_9ZZZZ</name>
<sequence>MLSELIKKQLAEYLQRKGGQIIGGKGNGKRIKMTGFETDTRHTNHNGKARYMNNMARGIKA</sequence>
<proteinExistence type="predicted"/>
<evidence type="ECO:0000313" key="1">
    <source>
        <dbReference type="EMBL" id="QJA92813.1"/>
    </source>
</evidence>